<evidence type="ECO:0000313" key="2">
    <source>
        <dbReference type="EMBL" id="KAK4210032.1"/>
    </source>
</evidence>
<dbReference type="EMBL" id="MU858186">
    <property type="protein sequence ID" value="KAK4210032.1"/>
    <property type="molecule type" value="Genomic_DNA"/>
</dbReference>
<gene>
    <name evidence="2" type="ORF">QBC37DRAFT_41693</name>
</gene>
<evidence type="ECO:0000313" key="3">
    <source>
        <dbReference type="Proteomes" id="UP001301769"/>
    </source>
</evidence>
<dbReference type="Proteomes" id="UP001301769">
    <property type="component" value="Unassembled WGS sequence"/>
</dbReference>
<accession>A0AAN6Y4N5</accession>
<organism evidence="2 3">
    <name type="scientific">Rhypophila decipiens</name>
    <dbReference type="NCBI Taxonomy" id="261697"/>
    <lineage>
        <taxon>Eukaryota</taxon>
        <taxon>Fungi</taxon>
        <taxon>Dikarya</taxon>
        <taxon>Ascomycota</taxon>
        <taxon>Pezizomycotina</taxon>
        <taxon>Sordariomycetes</taxon>
        <taxon>Sordariomycetidae</taxon>
        <taxon>Sordariales</taxon>
        <taxon>Naviculisporaceae</taxon>
        <taxon>Rhypophila</taxon>
    </lineage>
</organism>
<comment type="caution">
    <text evidence="2">The sequence shown here is derived from an EMBL/GenBank/DDBJ whole genome shotgun (WGS) entry which is preliminary data.</text>
</comment>
<sequence length="162" mass="18071">MCVAHPRVHDCGHTSTQWNYCPSARFNQRTGLTEACGGATDANIQESTQKCPLKDCLYRSIPTGGYWICCQCNGTNHGTSCIFHRQEPLRVTNPATGESFLDYTCLHMMCRGCALYSPDGSLFINSGKKRKDNGKDRDGRKSSHKDSSKKHGDRCSRHRTHA</sequence>
<reference evidence="2" key="1">
    <citation type="journal article" date="2023" name="Mol. Phylogenet. Evol.">
        <title>Genome-scale phylogeny and comparative genomics of the fungal order Sordariales.</title>
        <authorList>
            <person name="Hensen N."/>
            <person name="Bonometti L."/>
            <person name="Westerberg I."/>
            <person name="Brannstrom I.O."/>
            <person name="Guillou S."/>
            <person name="Cros-Aarteil S."/>
            <person name="Calhoun S."/>
            <person name="Haridas S."/>
            <person name="Kuo A."/>
            <person name="Mondo S."/>
            <person name="Pangilinan J."/>
            <person name="Riley R."/>
            <person name="LaButti K."/>
            <person name="Andreopoulos B."/>
            <person name="Lipzen A."/>
            <person name="Chen C."/>
            <person name="Yan M."/>
            <person name="Daum C."/>
            <person name="Ng V."/>
            <person name="Clum A."/>
            <person name="Steindorff A."/>
            <person name="Ohm R.A."/>
            <person name="Martin F."/>
            <person name="Silar P."/>
            <person name="Natvig D.O."/>
            <person name="Lalanne C."/>
            <person name="Gautier V."/>
            <person name="Ament-Velasquez S.L."/>
            <person name="Kruys A."/>
            <person name="Hutchinson M.I."/>
            <person name="Powell A.J."/>
            <person name="Barry K."/>
            <person name="Miller A.N."/>
            <person name="Grigoriev I.V."/>
            <person name="Debuchy R."/>
            <person name="Gladieux P."/>
            <person name="Hiltunen Thoren M."/>
            <person name="Johannesson H."/>
        </authorList>
    </citation>
    <scope>NUCLEOTIDE SEQUENCE</scope>
    <source>
        <strain evidence="2">PSN293</strain>
    </source>
</reference>
<protein>
    <submittedName>
        <fullName evidence="2">Uncharacterized protein</fullName>
    </submittedName>
</protein>
<name>A0AAN6Y4N5_9PEZI</name>
<dbReference type="AlphaFoldDB" id="A0AAN6Y4N5"/>
<feature type="compositionally biased region" description="Basic and acidic residues" evidence="1">
    <location>
        <begin position="133"/>
        <end position="155"/>
    </location>
</feature>
<reference evidence="2" key="2">
    <citation type="submission" date="2023-05" db="EMBL/GenBank/DDBJ databases">
        <authorList>
            <consortium name="Lawrence Berkeley National Laboratory"/>
            <person name="Steindorff A."/>
            <person name="Hensen N."/>
            <person name="Bonometti L."/>
            <person name="Westerberg I."/>
            <person name="Brannstrom I.O."/>
            <person name="Guillou S."/>
            <person name="Cros-Aarteil S."/>
            <person name="Calhoun S."/>
            <person name="Haridas S."/>
            <person name="Kuo A."/>
            <person name="Mondo S."/>
            <person name="Pangilinan J."/>
            <person name="Riley R."/>
            <person name="Labutti K."/>
            <person name="Andreopoulos B."/>
            <person name="Lipzen A."/>
            <person name="Chen C."/>
            <person name="Yanf M."/>
            <person name="Daum C."/>
            <person name="Ng V."/>
            <person name="Clum A."/>
            <person name="Ohm R."/>
            <person name="Martin F."/>
            <person name="Silar P."/>
            <person name="Natvig D."/>
            <person name="Lalanne C."/>
            <person name="Gautier V."/>
            <person name="Ament-Velasquez S.L."/>
            <person name="Kruys A."/>
            <person name="Hutchinson M.I."/>
            <person name="Powell A.J."/>
            <person name="Barry K."/>
            <person name="Miller A.N."/>
            <person name="Grigoriev I.V."/>
            <person name="Debuchy R."/>
            <person name="Gladieux P."/>
            <person name="Thoren M.H."/>
            <person name="Johannesson H."/>
        </authorList>
    </citation>
    <scope>NUCLEOTIDE SEQUENCE</scope>
    <source>
        <strain evidence="2">PSN293</strain>
    </source>
</reference>
<evidence type="ECO:0000256" key="1">
    <source>
        <dbReference type="SAM" id="MobiDB-lite"/>
    </source>
</evidence>
<keyword evidence="3" id="KW-1185">Reference proteome</keyword>
<proteinExistence type="predicted"/>
<feature type="region of interest" description="Disordered" evidence="1">
    <location>
        <begin position="126"/>
        <end position="162"/>
    </location>
</feature>